<gene>
    <name evidence="2" type="ORF">BDN71DRAFT_1433447</name>
</gene>
<evidence type="ECO:0000313" key="2">
    <source>
        <dbReference type="EMBL" id="KAF9492141.1"/>
    </source>
</evidence>
<organism evidence="2 3">
    <name type="scientific">Pleurotus eryngii</name>
    <name type="common">Boletus of the steppes</name>
    <dbReference type="NCBI Taxonomy" id="5323"/>
    <lineage>
        <taxon>Eukaryota</taxon>
        <taxon>Fungi</taxon>
        <taxon>Dikarya</taxon>
        <taxon>Basidiomycota</taxon>
        <taxon>Agaricomycotina</taxon>
        <taxon>Agaricomycetes</taxon>
        <taxon>Agaricomycetidae</taxon>
        <taxon>Agaricales</taxon>
        <taxon>Pleurotineae</taxon>
        <taxon>Pleurotaceae</taxon>
        <taxon>Pleurotus</taxon>
    </lineage>
</organism>
<dbReference type="EMBL" id="MU154606">
    <property type="protein sequence ID" value="KAF9492141.1"/>
    <property type="molecule type" value="Genomic_DNA"/>
</dbReference>
<comment type="caution">
    <text evidence="2">The sequence shown here is derived from an EMBL/GenBank/DDBJ whole genome shotgun (WGS) entry which is preliminary data.</text>
</comment>
<feature type="region of interest" description="Disordered" evidence="1">
    <location>
        <begin position="75"/>
        <end position="94"/>
    </location>
</feature>
<feature type="region of interest" description="Disordered" evidence="1">
    <location>
        <begin position="111"/>
        <end position="148"/>
    </location>
</feature>
<proteinExistence type="predicted"/>
<reference evidence="2" key="1">
    <citation type="submission" date="2020-11" db="EMBL/GenBank/DDBJ databases">
        <authorList>
            <consortium name="DOE Joint Genome Institute"/>
            <person name="Ahrendt S."/>
            <person name="Riley R."/>
            <person name="Andreopoulos W."/>
            <person name="Labutti K."/>
            <person name="Pangilinan J."/>
            <person name="Ruiz-Duenas F.J."/>
            <person name="Barrasa J.M."/>
            <person name="Sanchez-Garcia M."/>
            <person name="Camarero S."/>
            <person name="Miyauchi S."/>
            <person name="Serrano A."/>
            <person name="Linde D."/>
            <person name="Babiker R."/>
            <person name="Drula E."/>
            <person name="Ayuso-Fernandez I."/>
            <person name="Pacheco R."/>
            <person name="Padilla G."/>
            <person name="Ferreira P."/>
            <person name="Barriuso J."/>
            <person name="Kellner H."/>
            <person name="Castanera R."/>
            <person name="Alfaro M."/>
            <person name="Ramirez L."/>
            <person name="Pisabarro A.G."/>
            <person name="Kuo A."/>
            <person name="Tritt A."/>
            <person name="Lipzen A."/>
            <person name="He G."/>
            <person name="Yan M."/>
            <person name="Ng V."/>
            <person name="Cullen D."/>
            <person name="Martin F."/>
            <person name="Rosso M.-N."/>
            <person name="Henrissat B."/>
            <person name="Hibbett D."/>
            <person name="Martinez A.T."/>
            <person name="Grigoriev I.V."/>
        </authorList>
    </citation>
    <scope>NUCLEOTIDE SEQUENCE</scope>
    <source>
        <strain evidence="2">ATCC 90797</strain>
    </source>
</reference>
<dbReference type="AlphaFoldDB" id="A0A9P6D4D1"/>
<name>A0A9P6D4D1_PLEER</name>
<evidence type="ECO:0000313" key="3">
    <source>
        <dbReference type="Proteomes" id="UP000807025"/>
    </source>
</evidence>
<protein>
    <submittedName>
        <fullName evidence="2">Uncharacterized protein</fullName>
    </submittedName>
</protein>
<feature type="compositionally biased region" description="Polar residues" evidence="1">
    <location>
        <begin position="128"/>
        <end position="145"/>
    </location>
</feature>
<dbReference type="Proteomes" id="UP000807025">
    <property type="component" value="Unassembled WGS sequence"/>
</dbReference>
<evidence type="ECO:0000256" key="1">
    <source>
        <dbReference type="SAM" id="MobiDB-lite"/>
    </source>
</evidence>
<accession>A0A9P6D4D1</accession>
<sequence length="196" mass="19992">MTMRKPSGTAVPNVLEAASSGAPVANTPQFTMNPSVAITSAPCTQMGCPLNASIPATKGDPAPPLLGAVAPSVEMSSPIAPDTNKGKEKETPHAQGIVDLSYDLLKPMSCMSASQSKPGPKAARLPSASPTSSLKSLIPSRSDTPGSLLLGTEPENLFRDLAAMFGIIIEPALAVESMHYSGATAQSVLHCSGAKP</sequence>
<keyword evidence="3" id="KW-1185">Reference proteome</keyword>